<dbReference type="EMBL" id="JAWDGP010005477">
    <property type="protein sequence ID" value="KAK3756719.1"/>
    <property type="molecule type" value="Genomic_DNA"/>
</dbReference>
<sequence length="68" mass="7365">MASCSHQAEVAKHQCHGKLLSSGGSGETPVSWQVALIRRKWRNTSVMASCSHQAEVAKHQCHGKALVQ</sequence>
<dbReference type="AlphaFoldDB" id="A0AAE1D469"/>
<name>A0AAE1D469_9GAST</name>
<gene>
    <name evidence="1" type="ORF">RRG08_018443</name>
</gene>
<keyword evidence="2" id="KW-1185">Reference proteome</keyword>
<proteinExistence type="predicted"/>
<reference evidence="1" key="1">
    <citation type="journal article" date="2023" name="G3 (Bethesda)">
        <title>A reference genome for the long-term kleptoplast-retaining sea slug Elysia crispata morphotype clarki.</title>
        <authorList>
            <person name="Eastman K.E."/>
            <person name="Pendleton A.L."/>
            <person name="Shaikh M.A."/>
            <person name="Suttiyut T."/>
            <person name="Ogas R."/>
            <person name="Tomko P."/>
            <person name="Gavelis G."/>
            <person name="Widhalm J.R."/>
            <person name="Wisecaver J.H."/>
        </authorList>
    </citation>
    <scope>NUCLEOTIDE SEQUENCE</scope>
    <source>
        <strain evidence="1">ECLA1</strain>
    </source>
</reference>
<dbReference type="Proteomes" id="UP001283361">
    <property type="component" value="Unassembled WGS sequence"/>
</dbReference>
<evidence type="ECO:0000313" key="1">
    <source>
        <dbReference type="EMBL" id="KAK3756719.1"/>
    </source>
</evidence>
<protein>
    <submittedName>
        <fullName evidence="1">Uncharacterized protein</fullName>
    </submittedName>
</protein>
<evidence type="ECO:0000313" key="2">
    <source>
        <dbReference type="Proteomes" id="UP001283361"/>
    </source>
</evidence>
<organism evidence="1 2">
    <name type="scientific">Elysia crispata</name>
    <name type="common">lettuce slug</name>
    <dbReference type="NCBI Taxonomy" id="231223"/>
    <lineage>
        <taxon>Eukaryota</taxon>
        <taxon>Metazoa</taxon>
        <taxon>Spiralia</taxon>
        <taxon>Lophotrochozoa</taxon>
        <taxon>Mollusca</taxon>
        <taxon>Gastropoda</taxon>
        <taxon>Heterobranchia</taxon>
        <taxon>Euthyneura</taxon>
        <taxon>Panpulmonata</taxon>
        <taxon>Sacoglossa</taxon>
        <taxon>Placobranchoidea</taxon>
        <taxon>Plakobranchidae</taxon>
        <taxon>Elysia</taxon>
    </lineage>
</organism>
<accession>A0AAE1D469</accession>
<comment type="caution">
    <text evidence="1">The sequence shown here is derived from an EMBL/GenBank/DDBJ whole genome shotgun (WGS) entry which is preliminary data.</text>
</comment>